<sequence length="487" mass="54550">MALTAVKWILLCTAIVCCGLASADPASETEPELTIEQLEQMELNFPDALEGTPFDVGFAMLDELPTKNQLPFFDNRFRIDAEVDEITLLMFRRRGSPAVILVRPDGSKINVRTAEEFGVEWHDTNNYDLIRIPRPMPGPWQALGRILPESRIMVFSDIELDVDPLPEHLMSGETLKVTARLQNAGDPINARDFREILTLDVIFISTNNPDYDNFGRGIVQVAQFRDDGRGFDERARDGVFTGEFKLDFAAGEWVPKYLVKTPLYTREVVQPAVLIHPSPIKPNIQIAEDESAAHHIQFTLVDEQVDASSLIVQGGIRYPDGVEDSFSLQEQQGAHHELVLDNRGFGSYVVIASAFGTTTEGREFMLTLPVIDFSVNLQTFQAPELEMLPEELLALEAEKSQQEEEPTFPWGWVIVINTTIFAIGGCIIWLTISGRSWRDLLPRKKAKGEQKPAEQKQSEKSAGKNEPQDAGKKDDLDDILDLSLPDD</sequence>
<evidence type="ECO:0000313" key="4">
    <source>
        <dbReference type="EMBL" id="MDP4534875.1"/>
    </source>
</evidence>
<reference evidence="4 5" key="1">
    <citation type="submission" date="2023-08" db="EMBL/GenBank/DDBJ databases">
        <authorList>
            <person name="Joshi A."/>
            <person name="Thite S."/>
        </authorList>
    </citation>
    <scope>NUCLEOTIDE SEQUENCE [LARGE SCALE GENOMIC DNA]</scope>
    <source>
        <strain evidence="4 5">AC40</strain>
    </source>
</reference>
<dbReference type="EMBL" id="JAUZVZ010000002">
    <property type="protein sequence ID" value="MDP4534875.1"/>
    <property type="molecule type" value="Genomic_DNA"/>
</dbReference>
<gene>
    <name evidence="4" type="ORF">Q3O60_01555</name>
</gene>
<name>A0ABT9GUY8_9GAMM</name>
<dbReference type="NCBIfam" id="NF041940">
    <property type="entry name" value="choice_anch_X"/>
    <property type="match status" value="1"/>
</dbReference>
<dbReference type="NCBIfam" id="TIGR03503">
    <property type="entry name" value="TIGR03503 family protein"/>
    <property type="match status" value="1"/>
</dbReference>
<keyword evidence="2" id="KW-0472">Membrane</keyword>
<keyword evidence="5" id="KW-1185">Reference proteome</keyword>
<evidence type="ECO:0000256" key="3">
    <source>
        <dbReference type="SAM" id="SignalP"/>
    </source>
</evidence>
<evidence type="ECO:0000313" key="5">
    <source>
        <dbReference type="Proteomes" id="UP001231616"/>
    </source>
</evidence>
<keyword evidence="2" id="KW-0812">Transmembrane</keyword>
<protein>
    <submittedName>
        <fullName evidence="4">TIGR03503 family protein</fullName>
    </submittedName>
</protein>
<feature type="compositionally biased region" description="Acidic residues" evidence="1">
    <location>
        <begin position="476"/>
        <end position="487"/>
    </location>
</feature>
<organism evidence="4 5">
    <name type="scientific">Alkalimonas collagenimarina</name>
    <dbReference type="NCBI Taxonomy" id="400390"/>
    <lineage>
        <taxon>Bacteria</taxon>
        <taxon>Pseudomonadati</taxon>
        <taxon>Pseudomonadota</taxon>
        <taxon>Gammaproteobacteria</taxon>
        <taxon>Alkalimonas</taxon>
    </lineage>
</organism>
<evidence type="ECO:0000256" key="2">
    <source>
        <dbReference type="SAM" id="Phobius"/>
    </source>
</evidence>
<evidence type="ECO:0000256" key="1">
    <source>
        <dbReference type="SAM" id="MobiDB-lite"/>
    </source>
</evidence>
<comment type="caution">
    <text evidence="4">The sequence shown here is derived from an EMBL/GenBank/DDBJ whole genome shotgun (WGS) entry which is preliminary data.</text>
</comment>
<dbReference type="InterPro" id="IPR020010">
    <property type="entry name" value="CHP03503"/>
</dbReference>
<accession>A0ABT9GUY8</accession>
<feature type="signal peptide" evidence="3">
    <location>
        <begin position="1"/>
        <end position="23"/>
    </location>
</feature>
<proteinExistence type="predicted"/>
<feature type="transmembrane region" description="Helical" evidence="2">
    <location>
        <begin position="410"/>
        <end position="432"/>
    </location>
</feature>
<feature type="region of interest" description="Disordered" evidence="1">
    <location>
        <begin position="443"/>
        <end position="487"/>
    </location>
</feature>
<keyword evidence="3" id="KW-0732">Signal</keyword>
<feature type="chain" id="PRO_5047374613" evidence="3">
    <location>
        <begin position="24"/>
        <end position="487"/>
    </location>
</feature>
<keyword evidence="2" id="KW-1133">Transmembrane helix</keyword>
<dbReference type="RefSeq" id="WP_305892144.1">
    <property type="nucleotide sequence ID" value="NZ_JAUZVZ010000002.1"/>
</dbReference>
<dbReference type="Proteomes" id="UP001231616">
    <property type="component" value="Unassembled WGS sequence"/>
</dbReference>
<feature type="compositionally biased region" description="Basic and acidic residues" evidence="1">
    <location>
        <begin position="443"/>
        <end position="475"/>
    </location>
</feature>